<dbReference type="SUPFAM" id="SSF55103">
    <property type="entry name" value="FAD-linked oxidases, C-terminal domain"/>
    <property type="match status" value="1"/>
</dbReference>
<name>A0AAU7LS50_9BURK</name>
<dbReference type="AlphaFoldDB" id="A0AAU7LS50"/>
<reference evidence="4" key="1">
    <citation type="submission" date="2024-05" db="EMBL/GenBank/DDBJ databases">
        <authorList>
            <person name="Bunk B."/>
            <person name="Swiderski J."/>
            <person name="Sproer C."/>
            <person name="Thiel V."/>
        </authorList>
    </citation>
    <scope>NUCLEOTIDE SEQUENCE</scope>
    <source>
        <strain evidence="4">DSM 17735</strain>
    </source>
</reference>
<dbReference type="GO" id="GO:0019154">
    <property type="term" value="F:glycolate dehydrogenase activity"/>
    <property type="evidence" value="ECO:0007669"/>
    <property type="project" value="UniProtKB-EC"/>
</dbReference>
<proteinExistence type="predicted"/>
<dbReference type="NCBIfam" id="NF008439">
    <property type="entry name" value="PRK11282.1"/>
    <property type="match status" value="1"/>
</dbReference>
<dbReference type="SUPFAM" id="SSF56176">
    <property type="entry name" value="FAD-binding/transporter-associated domain-like"/>
    <property type="match status" value="1"/>
</dbReference>
<evidence type="ECO:0000313" key="4">
    <source>
        <dbReference type="EMBL" id="XBP70385.1"/>
    </source>
</evidence>
<accession>A0AAU7LS50</accession>
<feature type="domain" description="FAD-binding PCMH-type" evidence="3">
    <location>
        <begin position="1"/>
        <end position="173"/>
    </location>
</feature>
<gene>
    <name evidence="4" type="primary">glcE</name>
    <name evidence="4" type="ORF">ABLV49_00675</name>
</gene>
<dbReference type="PANTHER" id="PTHR11748">
    <property type="entry name" value="D-LACTATE DEHYDROGENASE"/>
    <property type="match status" value="1"/>
</dbReference>
<dbReference type="InterPro" id="IPR016169">
    <property type="entry name" value="FAD-bd_PCMH_sub2"/>
</dbReference>
<evidence type="ECO:0000259" key="3">
    <source>
        <dbReference type="PROSITE" id="PS51387"/>
    </source>
</evidence>
<keyword evidence="1" id="KW-0285">Flavoprotein</keyword>
<dbReference type="InterPro" id="IPR016166">
    <property type="entry name" value="FAD-bd_PCMH"/>
</dbReference>
<dbReference type="InterPro" id="IPR016164">
    <property type="entry name" value="FAD-linked_Oxase-like_C"/>
</dbReference>
<dbReference type="RefSeq" id="WP_349279714.1">
    <property type="nucleotide sequence ID" value="NZ_CP157675.1"/>
</dbReference>
<evidence type="ECO:0000256" key="1">
    <source>
        <dbReference type="ARBA" id="ARBA00022630"/>
    </source>
</evidence>
<dbReference type="Pfam" id="PF01565">
    <property type="entry name" value="FAD_binding_4"/>
    <property type="match status" value="1"/>
</dbReference>
<organism evidence="4">
    <name type="scientific">Polaromonas hydrogenivorans</name>
    <dbReference type="NCBI Taxonomy" id="335476"/>
    <lineage>
        <taxon>Bacteria</taxon>
        <taxon>Pseudomonadati</taxon>
        <taxon>Pseudomonadota</taxon>
        <taxon>Betaproteobacteria</taxon>
        <taxon>Burkholderiales</taxon>
        <taxon>Comamonadaceae</taxon>
        <taxon>Polaromonas</taxon>
    </lineage>
</organism>
<sequence length="382" mass="40300">MNADTDMTTLMAARVRDAAQAGTPLRIRGGGSKDFYGQALAGDVLDMAAHAGVISYEPSELVVTVRGGTPLAELEALLAGQGQCLPFEPPHFGPNATVGGMVASGLSGPARASSGAVRDYLLGVVLLNGKGESLTFGGQVMKNVAGYDVSRLMAGTLGTLGVLLEVSLKVLPVAPAEATLECRLPQQQALYLLNRWGGQPLPLNASCWVHDDSTAPGQDFLFVRLRGAVAAVEAACPRMMADVQAAGGQAARMDQAQAGADWNACREQTLPFFARPPALDACLWRLSVPQTTPALDLPYAQLIEWHGGLRWLWAPASAAAQLRRLAAQAGGHATVFRRAAQTPAELPVFAPLSPVQSRIEQALRKEFDPAGVFNPGRMSMDR</sequence>
<dbReference type="GO" id="GO:0071949">
    <property type="term" value="F:FAD binding"/>
    <property type="evidence" value="ECO:0007669"/>
    <property type="project" value="InterPro"/>
</dbReference>
<dbReference type="EC" id="1.1.99.14" evidence="4"/>
<protein>
    <submittedName>
        <fullName evidence="4">Glycolate oxidase subunit GlcE</fullName>
        <ecNumber evidence="4">1.1.99.14</ecNumber>
    </submittedName>
</protein>
<keyword evidence="2" id="KW-0274">FAD</keyword>
<dbReference type="PROSITE" id="PS51387">
    <property type="entry name" value="FAD_PCMH"/>
    <property type="match status" value="1"/>
</dbReference>
<evidence type="ECO:0000256" key="2">
    <source>
        <dbReference type="ARBA" id="ARBA00022827"/>
    </source>
</evidence>
<dbReference type="InterPro" id="IPR006094">
    <property type="entry name" value="Oxid_FAD_bind_N"/>
</dbReference>
<keyword evidence="4" id="KW-0560">Oxidoreductase</keyword>
<dbReference type="PANTHER" id="PTHR11748:SF103">
    <property type="entry name" value="GLYCOLATE OXIDASE SUBUNIT GLCE"/>
    <property type="match status" value="1"/>
</dbReference>
<dbReference type="Gene3D" id="3.30.465.10">
    <property type="match status" value="1"/>
</dbReference>
<dbReference type="EMBL" id="CP157675">
    <property type="protein sequence ID" value="XBP70385.1"/>
    <property type="molecule type" value="Genomic_DNA"/>
</dbReference>
<dbReference type="InterPro" id="IPR036318">
    <property type="entry name" value="FAD-bd_PCMH-like_sf"/>
</dbReference>